<evidence type="ECO:0000313" key="9">
    <source>
        <dbReference type="Proteomes" id="UP000242146"/>
    </source>
</evidence>
<dbReference type="InterPro" id="IPR011701">
    <property type="entry name" value="MFS"/>
</dbReference>
<dbReference type="InterPro" id="IPR036259">
    <property type="entry name" value="MFS_trans_sf"/>
</dbReference>
<feature type="transmembrane region" description="Helical" evidence="6">
    <location>
        <begin position="120"/>
        <end position="143"/>
    </location>
</feature>
<proteinExistence type="predicted"/>
<feature type="transmembrane region" description="Helical" evidence="6">
    <location>
        <begin position="95"/>
        <end position="114"/>
    </location>
</feature>
<dbReference type="SUPFAM" id="SSF103473">
    <property type="entry name" value="MFS general substrate transporter"/>
    <property type="match status" value="1"/>
</dbReference>
<dbReference type="PANTHER" id="PTHR43791">
    <property type="entry name" value="PERMEASE-RELATED"/>
    <property type="match status" value="1"/>
</dbReference>
<evidence type="ECO:0000313" key="8">
    <source>
        <dbReference type="EMBL" id="ORX61540.1"/>
    </source>
</evidence>
<dbReference type="Proteomes" id="UP000242146">
    <property type="component" value="Unassembled WGS sequence"/>
</dbReference>
<feature type="transmembrane region" description="Helical" evidence="6">
    <location>
        <begin position="295"/>
        <end position="315"/>
    </location>
</feature>
<feature type="transmembrane region" description="Helical" evidence="6">
    <location>
        <begin position="351"/>
        <end position="373"/>
    </location>
</feature>
<feature type="transmembrane region" description="Helical" evidence="6">
    <location>
        <begin position="65"/>
        <end position="83"/>
    </location>
</feature>
<dbReference type="InterPro" id="IPR020846">
    <property type="entry name" value="MFS_dom"/>
</dbReference>
<dbReference type="Gene3D" id="1.20.1250.20">
    <property type="entry name" value="MFS general substrate transporter like domains"/>
    <property type="match status" value="2"/>
</dbReference>
<accession>A0A1X2GU63</accession>
<dbReference type="OrthoDB" id="2985014at2759"/>
<evidence type="ECO:0000259" key="7">
    <source>
        <dbReference type="PROSITE" id="PS50850"/>
    </source>
</evidence>
<dbReference type="PANTHER" id="PTHR43791:SF36">
    <property type="entry name" value="TRANSPORTER, PUTATIVE (AFU_ORTHOLOGUE AFUA_6G08340)-RELATED"/>
    <property type="match status" value="1"/>
</dbReference>
<evidence type="ECO:0000256" key="1">
    <source>
        <dbReference type="ARBA" id="ARBA00004141"/>
    </source>
</evidence>
<evidence type="ECO:0000256" key="2">
    <source>
        <dbReference type="ARBA" id="ARBA00022448"/>
    </source>
</evidence>
<dbReference type="FunFam" id="1.20.1250.20:FF:000057">
    <property type="entry name" value="MFS general substrate transporter"/>
    <property type="match status" value="1"/>
</dbReference>
<dbReference type="Pfam" id="PF07690">
    <property type="entry name" value="MFS_1"/>
    <property type="match status" value="1"/>
</dbReference>
<gene>
    <name evidence="8" type="ORF">DM01DRAFT_1316313</name>
</gene>
<organism evidence="8 9">
    <name type="scientific">Hesseltinella vesiculosa</name>
    <dbReference type="NCBI Taxonomy" id="101127"/>
    <lineage>
        <taxon>Eukaryota</taxon>
        <taxon>Fungi</taxon>
        <taxon>Fungi incertae sedis</taxon>
        <taxon>Mucoromycota</taxon>
        <taxon>Mucoromycotina</taxon>
        <taxon>Mucoromycetes</taxon>
        <taxon>Mucorales</taxon>
        <taxon>Cunninghamellaceae</taxon>
        <taxon>Hesseltinella</taxon>
    </lineage>
</organism>
<sequence>MTQAVEVKDLTPEQLVLQKKLVKILDFRLLVWSFFAYFCNGLDRNNMPYAYTSGMPEDLGLVKDQYNWAVTMFFIGYVILQIPSNAIITRVRPSIMLPTITFLWGAVVSFMSLVKNPQGLYGLRITLGFSEAAFYPGIVYLLGSWYTKEELGARTAIFVAGSQLSGAFSGLISGAISQTLHGQNGMSGWKWLFIIEGVIAMFVALFGFFLLPDMPANTRFLSPELRELAVYRLQRQGRQTNITGFNWVTFRNLFSSPYILIYIIVFSIMQIGMQMLTQFPIILKTMGYDTTWASYMNAPVWVVAAIVIIAQGYLSDWKGARVWHVVGGAIITIVFYIILVAVNGGEVSTTLLFVCVYFITPVLGISPIFMTWLNEFYSVDVETRALAIATVNSIGNLAPNFANVKIWLVSDAPAFRNGKIITMSLMILLVILVIAMHYCQQAGLWLPKRSDKIETDSTVSNMDKPHEADETV</sequence>
<keyword evidence="3 6" id="KW-0812">Transmembrane</keyword>
<evidence type="ECO:0000256" key="6">
    <source>
        <dbReference type="SAM" id="Phobius"/>
    </source>
</evidence>
<dbReference type="EMBL" id="MCGT01000003">
    <property type="protein sequence ID" value="ORX61540.1"/>
    <property type="molecule type" value="Genomic_DNA"/>
</dbReference>
<feature type="transmembrane region" description="Helical" evidence="6">
    <location>
        <begin position="420"/>
        <end position="439"/>
    </location>
</feature>
<keyword evidence="5 6" id="KW-0472">Membrane</keyword>
<feature type="transmembrane region" description="Helical" evidence="6">
    <location>
        <begin position="188"/>
        <end position="211"/>
    </location>
</feature>
<feature type="transmembrane region" description="Helical" evidence="6">
    <location>
        <begin position="155"/>
        <end position="176"/>
    </location>
</feature>
<evidence type="ECO:0000256" key="4">
    <source>
        <dbReference type="ARBA" id="ARBA00022989"/>
    </source>
</evidence>
<comment type="caution">
    <text evidence="8">The sequence shown here is derived from an EMBL/GenBank/DDBJ whole genome shotgun (WGS) entry which is preliminary data.</text>
</comment>
<dbReference type="STRING" id="101127.A0A1X2GU63"/>
<dbReference type="GO" id="GO:0022857">
    <property type="term" value="F:transmembrane transporter activity"/>
    <property type="evidence" value="ECO:0007669"/>
    <property type="project" value="InterPro"/>
</dbReference>
<keyword evidence="4 6" id="KW-1133">Transmembrane helix</keyword>
<feature type="domain" description="Major facilitator superfamily (MFS) profile" evidence="7">
    <location>
        <begin position="29"/>
        <end position="442"/>
    </location>
</feature>
<evidence type="ECO:0000256" key="3">
    <source>
        <dbReference type="ARBA" id="ARBA00022692"/>
    </source>
</evidence>
<protein>
    <submittedName>
        <fullName evidence="8">MFS general substrate transporter</fullName>
    </submittedName>
</protein>
<dbReference type="GO" id="GO:0016020">
    <property type="term" value="C:membrane"/>
    <property type="evidence" value="ECO:0007669"/>
    <property type="project" value="UniProtKB-SubCell"/>
</dbReference>
<dbReference type="AlphaFoldDB" id="A0A1X2GU63"/>
<keyword evidence="9" id="KW-1185">Reference proteome</keyword>
<dbReference type="PROSITE" id="PS50850">
    <property type="entry name" value="MFS"/>
    <property type="match status" value="1"/>
</dbReference>
<comment type="subcellular location">
    <subcellularLocation>
        <location evidence="1">Membrane</location>
        <topology evidence="1">Multi-pass membrane protein</topology>
    </subcellularLocation>
</comment>
<evidence type="ECO:0000256" key="5">
    <source>
        <dbReference type="ARBA" id="ARBA00023136"/>
    </source>
</evidence>
<reference evidence="8 9" key="1">
    <citation type="submission" date="2016-07" db="EMBL/GenBank/DDBJ databases">
        <title>Pervasive Adenine N6-methylation of Active Genes in Fungi.</title>
        <authorList>
            <consortium name="DOE Joint Genome Institute"/>
            <person name="Mondo S.J."/>
            <person name="Dannebaum R.O."/>
            <person name="Kuo R.C."/>
            <person name="Labutti K."/>
            <person name="Haridas S."/>
            <person name="Kuo A."/>
            <person name="Salamov A."/>
            <person name="Ahrendt S.R."/>
            <person name="Lipzen A."/>
            <person name="Sullivan W."/>
            <person name="Andreopoulos W.B."/>
            <person name="Clum A."/>
            <person name="Lindquist E."/>
            <person name="Daum C."/>
            <person name="Ramamoorthy G.K."/>
            <person name="Gryganskyi A."/>
            <person name="Culley D."/>
            <person name="Magnuson J.K."/>
            <person name="James T.Y."/>
            <person name="O'Malley M.A."/>
            <person name="Stajich J.E."/>
            <person name="Spatafora J.W."/>
            <person name="Visel A."/>
            <person name="Grigoriev I.V."/>
        </authorList>
    </citation>
    <scope>NUCLEOTIDE SEQUENCE [LARGE SCALE GENOMIC DNA]</scope>
    <source>
        <strain evidence="8 9">NRRL 3301</strain>
    </source>
</reference>
<keyword evidence="2" id="KW-0813">Transport</keyword>
<name>A0A1X2GU63_9FUNG</name>
<feature type="transmembrane region" description="Helical" evidence="6">
    <location>
        <begin position="322"/>
        <end position="345"/>
    </location>
</feature>